<dbReference type="CDD" id="cd01741">
    <property type="entry name" value="GATase1_1"/>
    <property type="match status" value="1"/>
</dbReference>
<comment type="caution">
    <text evidence="1">The sequence shown here is derived from an EMBL/GenBank/DDBJ whole genome shotgun (WGS) entry which is preliminary data.</text>
</comment>
<proteinExistence type="predicted"/>
<name>A0A0F0IHI5_ASPPU</name>
<accession>A0A0F0IHI5</accession>
<gene>
    <name evidence="1" type="ORF">P875_00117387</name>
</gene>
<evidence type="ECO:0008006" key="3">
    <source>
        <dbReference type="Google" id="ProtNLM"/>
    </source>
</evidence>
<dbReference type="PANTHER" id="PTHR42695">
    <property type="entry name" value="GLUTAMINE AMIDOTRANSFERASE YLR126C-RELATED"/>
    <property type="match status" value="1"/>
</dbReference>
<dbReference type="STRING" id="1403190.A0A0F0IHI5"/>
<evidence type="ECO:0000313" key="1">
    <source>
        <dbReference type="EMBL" id="KJK67160.1"/>
    </source>
</evidence>
<dbReference type="SUPFAM" id="SSF52317">
    <property type="entry name" value="Class I glutamine amidotransferase-like"/>
    <property type="match status" value="1"/>
</dbReference>
<organism evidence="1 2">
    <name type="scientific">Aspergillus parasiticus (strain ATCC 56775 / NRRL 5862 / SRRC 143 / SU-1)</name>
    <dbReference type="NCBI Taxonomy" id="1403190"/>
    <lineage>
        <taxon>Eukaryota</taxon>
        <taxon>Fungi</taxon>
        <taxon>Dikarya</taxon>
        <taxon>Ascomycota</taxon>
        <taxon>Pezizomycotina</taxon>
        <taxon>Eurotiomycetes</taxon>
        <taxon>Eurotiomycetidae</taxon>
        <taxon>Eurotiales</taxon>
        <taxon>Aspergillaceae</taxon>
        <taxon>Aspergillus</taxon>
        <taxon>Aspergillus subgen. Circumdati</taxon>
    </lineage>
</organism>
<dbReference type="PANTHER" id="PTHR42695:SF6">
    <property type="entry name" value="GLUTAMINE AMIDOTRANSFERASE DOMAIN-CONTAINING PROTEIN"/>
    <property type="match status" value="1"/>
</dbReference>
<dbReference type="OrthoDB" id="1669814at2759"/>
<dbReference type="Proteomes" id="UP000033540">
    <property type="component" value="Unassembled WGS sequence"/>
</dbReference>
<sequence length="312" mass="35047">MVRSIHIAVLDVDIPPRKLYESHGLCSAHFRNILRETASRLNETSLAHDDPIDISVTPYDIRGGHYPDLRKLRGHPDHVVYPDTSQIDAILITGGAPGVYEMDMSPWMQRLQTFLKTVFEQYPEVRILGTCFGHQLIGHALMRNPADTERDVFVEKCPLGREVGIYTVQLEKNFVKAFPLALDHLPQGQLRIQMFHGDRVMAVKKGSASTLDDKACLPAPWINVGSTPICPIQGLYYPGRVLSVQGHYELDAFGMQNMCLEFAPSFGWKDSKLALFLEQVGPHETERRDDARSFATAVVCFLAGMEELRTGE</sequence>
<dbReference type="InterPro" id="IPR044992">
    <property type="entry name" value="ChyE-like"/>
</dbReference>
<dbReference type="Gene3D" id="3.40.50.880">
    <property type="match status" value="1"/>
</dbReference>
<dbReference type="GO" id="GO:0005634">
    <property type="term" value="C:nucleus"/>
    <property type="evidence" value="ECO:0007669"/>
    <property type="project" value="TreeGrafter"/>
</dbReference>
<reference evidence="1 2" key="1">
    <citation type="submission" date="2015-02" db="EMBL/GenBank/DDBJ databases">
        <title>Draft genome sequence of Aspergillus parasiticus SU-1.</title>
        <authorList>
            <person name="Yu J."/>
            <person name="Fedorova N."/>
            <person name="Yin Y."/>
            <person name="Losada L."/>
            <person name="Zafar N."/>
            <person name="Taujale R."/>
            <person name="Ehrlich K.C."/>
            <person name="Bhatnagar D."/>
            <person name="Cleveland T.E."/>
            <person name="Bennett J.W."/>
            <person name="Nierman W.C."/>
        </authorList>
    </citation>
    <scope>NUCLEOTIDE SEQUENCE [LARGE SCALE GENOMIC DNA]</scope>
    <source>
        <strain evidence="2">ATCC 56775 / NRRL 5862 / SRRC 143 / SU-1</strain>
    </source>
</reference>
<dbReference type="InterPro" id="IPR029062">
    <property type="entry name" value="Class_I_gatase-like"/>
</dbReference>
<evidence type="ECO:0000313" key="2">
    <source>
        <dbReference type="Proteomes" id="UP000033540"/>
    </source>
</evidence>
<dbReference type="EMBL" id="JZEE01000199">
    <property type="protein sequence ID" value="KJK67160.1"/>
    <property type="molecule type" value="Genomic_DNA"/>
</dbReference>
<dbReference type="AlphaFoldDB" id="A0A0F0IHI5"/>
<protein>
    <recommendedName>
        <fullName evidence="3">Class I glutamine amidotransferase-like protein</fullName>
    </recommendedName>
</protein>
<dbReference type="GO" id="GO:0005829">
    <property type="term" value="C:cytosol"/>
    <property type="evidence" value="ECO:0007669"/>
    <property type="project" value="TreeGrafter"/>
</dbReference>